<reference evidence="1 2" key="1">
    <citation type="journal article" date="2018" name="Sci. Data">
        <title>The draft genome sequence of cork oak.</title>
        <authorList>
            <person name="Ramos A.M."/>
            <person name="Usie A."/>
            <person name="Barbosa P."/>
            <person name="Barros P.M."/>
            <person name="Capote T."/>
            <person name="Chaves I."/>
            <person name="Simoes F."/>
            <person name="Abreu I."/>
            <person name="Carrasquinho I."/>
            <person name="Faro C."/>
            <person name="Guimaraes J.B."/>
            <person name="Mendonca D."/>
            <person name="Nobrega F."/>
            <person name="Rodrigues L."/>
            <person name="Saibo N.J.M."/>
            <person name="Varela M.C."/>
            <person name="Egas C."/>
            <person name="Matos J."/>
            <person name="Miguel C.M."/>
            <person name="Oliveira M.M."/>
            <person name="Ricardo C.P."/>
            <person name="Goncalves S."/>
        </authorList>
    </citation>
    <scope>NUCLEOTIDE SEQUENCE [LARGE SCALE GENOMIC DNA]</scope>
    <source>
        <strain evidence="2">cv. HL8</strain>
    </source>
</reference>
<gene>
    <name evidence="1" type="primary">ADO1_0</name>
    <name evidence="1" type="ORF">CFP56_028776</name>
</gene>
<dbReference type="Proteomes" id="UP000237347">
    <property type="component" value="Unassembled WGS sequence"/>
</dbReference>
<proteinExistence type="predicted"/>
<keyword evidence="2" id="KW-1185">Reference proteome</keyword>
<accession>A0AAW0LUZ0</accession>
<organism evidence="1 2">
    <name type="scientific">Quercus suber</name>
    <name type="common">Cork oak</name>
    <dbReference type="NCBI Taxonomy" id="58331"/>
    <lineage>
        <taxon>Eukaryota</taxon>
        <taxon>Viridiplantae</taxon>
        <taxon>Streptophyta</taxon>
        <taxon>Embryophyta</taxon>
        <taxon>Tracheophyta</taxon>
        <taxon>Spermatophyta</taxon>
        <taxon>Magnoliopsida</taxon>
        <taxon>eudicotyledons</taxon>
        <taxon>Gunneridae</taxon>
        <taxon>Pentapetalae</taxon>
        <taxon>rosids</taxon>
        <taxon>fabids</taxon>
        <taxon>Fagales</taxon>
        <taxon>Fagaceae</taxon>
        <taxon>Quercus</taxon>
    </lineage>
</organism>
<comment type="caution">
    <text evidence="1">The sequence shown here is derived from an EMBL/GenBank/DDBJ whole genome shotgun (WGS) entry which is preliminary data.</text>
</comment>
<name>A0AAW0LUZ0_QUESU</name>
<feature type="non-terminal residue" evidence="1">
    <location>
        <position position="1"/>
    </location>
</feature>
<protein>
    <submittedName>
        <fullName evidence="1">Adagio protein 1</fullName>
    </submittedName>
</protein>
<dbReference type="EMBL" id="PKMF04000047">
    <property type="protein sequence ID" value="KAK7855260.1"/>
    <property type="molecule type" value="Genomic_DNA"/>
</dbReference>
<evidence type="ECO:0000313" key="1">
    <source>
        <dbReference type="EMBL" id="KAK7855260.1"/>
    </source>
</evidence>
<sequence length="77" mass="8523">GPLPFPVRNLLQTASCGFIVTDALKPTTLSSTSTSSSNWSPAIAPRRSSAKLVSQFFLQFQLQLGRNVRLLWIFELN</sequence>
<evidence type="ECO:0000313" key="2">
    <source>
        <dbReference type="Proteomes" id="UP000237347"/>
    </source>
</evidence>
<dbReference type="AlphaFoldDB" id="A0AAW0LUZ0"/>